<sequence>MIKFLDLKAINHDLRNELLVACARVIDSGWYIGGAELHRFEQEFAEYCGVKHCVGVANGLDALSLTLRAWKELGRLQDGDEVIVPANTYIASVLAITENGLVPVLVEPDPATYNLNVNNIEQAITPRTKVLLPVHLYGLLADMPALLSIAKKHGLLVLEDSAQSHGASHKGRKAGAWGDASGFSFYPGKNLGALGDAGAITTNDEELAQVLRALRNYGSHEKYQNLYRGVNSRLDELQAAVLSVKLKYLDAQVTQRREIVQTYLQGIKNTQIVLPLSAGTRVMAFEEHVWHLFVIRTAHREALQKHLQGLGVQTLIHYPIPIHKQKAYAEISELSLPITEAIHEEVLSLPLGPTLTLEEAQKVVSACNSFSIGSC</sequence>
<gene>
    <name evidence="1" type="ORF">U771_09330</name>
</gene>
<protein>
    <submittedName>
        <fullName evidence="1">Uncharacterized protein</fullName>
    </submittedName>
</protein>
<keyword evidence="2" id="KW-1185">Reference proteome</keyword>
<dbReference type="Proteomes" id="UP000018725">
    <property type="component" value="Chromosome"/>
</dbReference>
<name>A0ACA7P3P4_9PSED</name>
<evidence type="ECO:0000313" key="2">
    <source>
        <dbReference type="Proteomes" id="UP000018725"/>
    </source>
</evidence>
<dbReference type="EMBL" id="CP006852">
    <property type="protein sequence ID" value="AHC34409.1"/>
    <property type="molecule type" value="Genomic_DNA"/>
</dbReference>
<evidence type="ECO:0000313" key="1">
    <source>
        <dbReference type="EMBL" id="AHC34409.1"/>
    </source>
</evidence>
<accession>A0ACA7P3P4</accession>
<proteinExistence type="predicted"/>
<reference evidence="1 2" key="1">
    <citation type="journal article" date="2014" name="Genome Announc.">
        <title>Complete Genome Sequence of Pseudomonas sp. Strain TKP, Isolated from a gamma-Hexachlorocyclohexane-Degrading Mixed Culture.</title>
        <authorList>
            <person name="Ohtsubo Y."/>
            <person name="Kishida K."/>
            <person name="Sato T."/>
            <person name="Tabata M."/>
            <person name="Kawasumi T."/>
            <person name="Ogura Y."/>
            <person name="Hayashi T."/>
            <person name="Tsuda M."/>
            <person name="Nagata Y."/>
        </authorList>
    </citation>
    <scope>NUCLEOTIDE SEQUENCE [LARGE SCALE GENOMIC DNA]</scope>
    <source>
        <strain evidence="1 2">TKP</strain>
    </source>
</reference>
<organism evidence="1 2">
    <name type="scientific">Pseudomonas gorinensis</name>
    <dbReference type="NCBI Taxonomy" id="3240790"/>
    <lineage>
        <taxon>Bacteria</taxon>
        <taxon>Pseudomonadati</taxon>
        <taxon>Pseudomonadota</taxon>
        <taxon>Gammaproteobacteria</taxon>
        <taxon>Pseudomonadales</taxon>
        <taxon>Pseudomonadaceae</taxon>
        <taxon>Pseudomonas</taxon>
    </lineage>
</organism>